<feature type="compositionally biased region" description="Low complexity" evidence="1">
    <location>
        <begin position="53"/>
        <end position="78"/>
    </location>
</feature>
<feature type="region of interest" description="Disordered" evidence="1">
    <location>
        <begin position="1"/>
        <end position="78"/>
    </location>
</feature>
<dbReference type="InterPro" id="IPR000210">
    <property type="entry name" value="BTB/POZ_dom"/>
</dbReference>
<evidence type="ECO:0000313" key="4">
    <source>
        <dbReference type="Proteomes" id="UP000011096"/>
    </source>
</evidence>
<dbReference type="Proteomes" id="UP000011096">
    <property type="component" value="Unassembled WGS sequence"/>
</dbReference>
<dbReference type="Pfam" id="PF00651">
    <property type="entry name" value="BTB"/>
    <property type="match status" value="1"/>
</dbReference>
<dbReference type="PROSITE" id="PS50097">
    <property type="entry name" value="BTB"/>
    <property type="match status" value="1"/>
</dbReference>
<dbReference type="Gene3D" id="3.30.710.10">
    <property type="entry name" value="Potassium Channel Kv1.1, Chain A"/>
    <property type="match status" value="1"/>
</dbReference>
<feature type="compositionally biased region" description="Low complexity" evidence="1">
    <location>
        <begin position="201"/>
        <end position="216"/>
    </location>
</feature>
<dbReference type="SUPFAM" id="SSF54695">
    <property type="entry name" value="POZ domain"/>
    <property type="match status" value="1"/>
</dbReference>
<proteinExistence type="predicted"/>
<sequence length="346" mass="37966">MSLFKRTFRSQDPNVRVDKSSRLKKSSSIRDNQKVSKMQRSVTDDQPAPMAPPVAAAAPRGGPAPMPAKASGGGKSAVAPSPIVTLTVGREGRLFAAHEDVLFQSPFFEAACRGQFFEAQSKRIALPDEEPEVFSAILEYLYKGDYYPRLMHNRHRNSWELEDAVRGSPQTSPNPDNHHSHHHRGGRAAPPAPGAYPPTPNSAHTTTSNTTAGSGAPGSDATIYIAACGQHILRDTVIYCAAERYGLEELKRLALRKQGLQSGVDVGTILRSAQYAYAHTPDSDSRLRAHYLALIIRCRKTFKRSGTMQTEMERGGSKLFFDLFVAMCNHLDDVIDHTNARTPKTV</sequence>
<feature type="domain" description="BTB" evidence="2">
    <location>
        <begin position="84"/>
        <end position="145"/>
    </location>
</feature>
<reference evidence="3 4" key="2">
    <citation type="submission" date="2020-04" db="EMBL/GenBank/DDBJ databases">
        <title>Genome sequencing and assembly of multiple isolates from the Colletotrichum gloeosporioides species complex.</title>
        <authorList>
            <person name="Gan P."/>
            <person name="Shirasu K."/>
        </authorList>
    </citation>
    <scope>NUCLEOTIDE SEQUENCE [LARGE SCALE GENOMIC DNA]</scope>
    <source>
        <strain evidence="3 4">Nara gc5</strain>
    </source>
</reference>
<dbReference type="OrthoDB" id="45365at2759"/>
<accession>A0A7J6ICN7</accession>
<dbReference type="InParanoid" id="A0A7J6ICN7"/>
<dbReference type="GeneID" id="43621094"/>
<gene>
    <name evidence="3" type="ORF">CGGC5_v016542</name>
</gene>
<reference evidence="3 4" key="1">
    <citation type="submission" date="2012-08" db="EMBL/GenBank/DDBJ databases">
        <authorList>
            <person name="Gan P.H.P."/>
            <person name="Ikeda K."/>
            <person name="Irieda H."/>
            <person name="Narusaka M."/>
            <person name="O'Connell R.J."/>
            <person name="Narusaka Y."/>
            <person name="Takano Y."/>
            <person name="Kubo Y."/>
            <person name="Shirasu K."/>
        </authorList>
    </citation>
    <scope>NUCLEOTIDE SEQUENCE [LARGE SCALE GENOMIC DNA]</scope>
    <source>
        <strain evidence="3 4">Nara gc5</strain>
    </source>
</reference>
<dbReference type="InterPro" id="IPR011333">
    <property type="entry name" value="SKP1/BTB/POZ_sf"/>
</dbReference>
<feature type="compositionally biased region" description="Pro residues" evidence="1">
    <location>
        <begin position="190"/>
        <end position="200"/>
    </location>
</feature>
<name>A0A7J6ICN7_COLFN</name>
<dbReference type="EMBL" id="ANPB02000011">
    <property type="protein sequence ID" value="KAF4474107.1"/>
    <property type="molecule type" value="Genomic_DNA"/>
</dbReference>
<keyword evidence="4" id="KW-1185">Reference proteome</keyword>
<dbReference type="PANTHER" id="PTHR47843:SF7">
    <property type="entry name" value="BTB DOMAIN-CONTAINING PROTEIN"/>
    <property type="match status" value="1"/>
</dbReference>
<organism evidence="3 4">
    <name type="scientific">Colletotrichum fructicola (strain Nara gc5)</name>
    <name type="common">Anthracnose fungus</name>
    <name type="synonym">Colletotrichum gloeosporioides (strain Nara gc5)</name>
    <dbReference type="NCBI Taxonomy" id="1213859"/>
    <lineage>
        <taxon>Eukaryota</taxon>
        <taxon>Fungi</taxon>
        <taxon>Dikarya</taxon>
        <taxon>Ascomycota</taxon>
        <taxon>Pezizomycotina</taxon>
        <taxon>Sordariomycetes</taxon>
        <taxon>Hypocreomycetidae</taxon>
        <taxon>Glomerellales</taxon>
        <taxon>Glomerellaceae</taxon>
        <taxon>Colletotrichum</taxon>
        <taxon>Colletotrichum gloeosporioides species complex</taxon>
    </lineage>
</organism>
<comment type="caution">
    <text evidence="3">The sequence shown here is derived from an EMBL/GenBank/DDBJ whole genome shotgun (WGS) entry which is preliminary data.</text>
</comment>
<dbReference type="AlphaFoldDB" id="A0A7J6ICN7"/>
<dbReference type="CDD" id="cd18186">
    <property type="entry name" value="BTB_POZ_ZBTB_KLHL-like"/>
    <property type="match status" value="1"/>
</dbReference>
<protein>
    <recommendedName>
        <fullName evidence="2">BTB domain-containing protein</fullName>
    </recommendedName>
</protein>
<dbReference type="PANTHER" id="PTHR47843">
    <property type="entry name" value="BTB DOMAIN-CONTAINING PROTEIN-RELATED"/>
    <property type="match status" value="1"/>
</dbReference>
<feature type="region of interest" description="Disordered" evidence="1">
    <location>
        <begin position="164"/>
        <end position="216"/>
    </location>
</feature>
<evidence type="ECO:0000259" key="2">
    <source>
        <dbReference type="PROSITE" id="PS50097"/>
    </source>
</evidence>
<evidence type="ECO:0000313" key="3">
    <source>
        <dbReference type="EMBL" id="KAF4474107.1"/>
    </source>
</evidence>
<dbReference type="RefSeq" id="XP_031883885.1">
    <property type="nucleotide sequence ID" value="XM_032037113.1"/>
</dbReference>
<evidence type="ECO:0000256" key="1">
    <source>
        <dbReference type="SAM" id="MobiDB-lite"/>
    </source>
</evidence>